<dbReference type="InterPro" id="IPR036291">
    <property type="entry name" value="NAD(P)-bd_dom_sf"/>
</dbReference>
<dbReference type="SMART" id="SM00829">
    <property type="entry name" value="PKS_ER"/>
    <property type="match status" value="1"/>
</dbReference>
<organism evidence="2 3">
    <name type="scientific">Anaerocolumna xylanovorans DSM 12503</name>
    <dbReference type="NCBI Taxonomy" id="1121345"/>
    <lineage>
        <taxon>Bacteria</taxon>
        <taxon>Bacillati</taxon>
        <taxon>Bacillota</taxon>
        <taxon>Clostridia</taxon>
        <taxon>Lachnospirales</taxon>
        <taxon>Lachnospiraceae</taxon>
        <taxon>Anaerocolumna</taxon>
    </lineage>
</organism>
<dbReference type="SUPFAM" id="SSF51735">
    <property type="entry name" value="NAD(P)-binding Rossmann-fold domains"/>
    <property type="match status" value="1"/>
</dbReference>
<dbReference type="Gene3D" id="3.90.180.10">
    <property type="entry name" value="Medium-chain alcohol dehydrogenases, catalytic domain"/>
    <property type="match status" value="1"/>
</dbReference>
<proteinExistence type="predicted"/>
<dbReference type="Pfam" id="PF08240">
    <property type="entry name" value="ADH_N"/>
    <property type="match status" value="1"/>
</dbReference>
<dbReference type="GO" id="GO:0043880">
    <property type="term" value="F:crotonyl-CoA reductase activity"/>
    <property type="evidence" value="ECO:0007669"/>
    <property type="project" value="InterPro"/>
</dbReference>
<dbReference type="Pfam" id="PF00107">
    <property type="entry name" value="ADH_zinc_N"/>
    <property type="match status" value="1"/>
</dbReference>
<sequence length="411" mass="45540">MSELDYVDKLFEVGELPPLSVVPKKMHAWTLRSNRLGEPLEAFREEIVPVPELRKGELLIANICAGINYNGVWAAKGQPKNVVDSNGDYGDEKEEFHICGSEVSGIVYAVGEGVSEFKVGDSICAGGPQYDRDCPLIREGIDPCFSPSYRIWGYEGNWGAFAQFSRVQENQCVAKPKFMSWAEAATSTATGVTVYRMLHRWKENEVKKGDVVLIWGGYGGIGTAAIPLVKAAGAIPIAVVSDDEKGKKCMELGAKGYINRKKYSHWGSINGLTSKEYRRWIIQANKFKKELWSIVGENKSPAIVIEHPGADTLPTSIFVCETGGMVVICGATSSYIGSLDLRFLWLNQKRLQGCHAGTKEDYQGYIRTLTQEGIKPVVSKVFEWKELPEAHQYLLEQKNFGGKFAVQIGRI</sequence>
<dbReference type="InterPro" id="IPR010085">
    <property type="entry name" value="Crot_CoA_red"/>
</dbReference>
<dbReference type="Gene3D" id="3.40.50.720">
    <property type="entry name" value="NAD(P)-binding Rossmann-like Domain"/>
    <property type="match status" value="1"/>
</dbReference>
<gene>
    <name evidence="2" type="ORF">SAMN02745217_03584</name>
</gene>
<evidence type="ECO:0000313" key="3">
    <source>
        <dbReference type="Proteomes" id="UP000184612"/>
    </source>
</evidence>
<dbReference type="STRING" id="1121345.SAMN02745217_03584"/>
<protein>
    <submittedName>
        <fullName evidence="2">Crotonyl-CoA carboxylase/reductase</fullName>
    </submittedName>
</protein>
<feature type="domain" description="Enoyl reductase (ER)" evidence="1">
    <location>
        <begin position="38"/>
        <end position="406"/>
    </location>
</feature>
<evidence type="ECO:0000313" key="2">
    <source>
        <dbReference type="EMBL" id="SHO52325.1"/>
    </source>
</evidence>
<dbReference type="AlphaFoldDB" id="A0A1M7YI72"/>
<dbReference type="PANTHER" id="PTHR45033">
    <property type="match status" value="1"/>
</dbReference>
<dbReference type="NCBIfam" id="TIGR01751">
    <property type="entry name" value="crot-CoA-red"/>
    <property type="match status" value="1"/>
</dbReference>
<reference evidence="2 3" key="1">
    <citation type="submission" date="2016-12" db="EMBL/GenBank/DDBJ databases">
        <authorList>
            <person name="Song W.-J."/>
            <person name="Kurnit D.M."/>
        </authorList>
    </citation>
    <scope>NUCLEOTIDE SEQUENCE [LARGE SCALE GENOMIC DNA]</scope>
    <source>
        <strain evidence="2 3">DSM 12503</strain>
    </source>
</reference>
<dbReference type="InterPro" id="IPR020843">
    <property type="entry name" value="ER"/>
</dbReference>
<dbReference type="InterPro" id="IPR011032">
    <property type="entry name" value="GroES-like_sf"/>
</dbReference>
<dbReference type="RefSeq" id="WP_073590239.1">
    <property type="nucleotide sequence ID" value="NZ_FRFD01000011.1"/>
</dbReference>
<accession>A0A1M7YI72</accession>
<evidence type="ECO:0000259" key="1">
    <source>
        <dbReference type="SMART" id="SM00829"/>
    </source>
</evidence>
<dbReference type="InterPro" id="IPR052711">
    <property type="entry name" value="Zinc_ADH-like"/>
</dbReference>
<dbReference type="Proteomes" id="UP000184612">
    <property type="component" value="Unassembled WGS sequence"/>
</dbReference>
<keyword evidence="3" id="KW-1185">Reference proteome</keyword>
<dbReference type="EMBL" id="FRFD01000011">
    <property type="protein sequence ID" value="SHO52325.1"/>
    <property type="molecule type" value="Genomic_DNA"/>
</dbReference>
<dbReference type="PANTHER" id="PTHR45033:SF3">
    <property type="entry name" value="DEHYDROGENASE, PUTATIVE (AFU_ORTHOLOGUE AFUA_2G13270)-RELATED"/>
    <property type="match status" value="1"/>
</dbReference>
<name>A0A1M7YI72_9FIRM</name>
<dbReference type="InterPro" id="IPR013149">
    <property type="entry name" value="ADH-like_C"/>
</dbReference>
<dbReference type="InterPro" id="IPR013154">
    <property type="entry name" value="ADH-like_N"/>
</dbReference>
<dbReference type="SUPFAM" id="SSF50129">
    <property type="entry name" value="GroES-like"/>
    <property type="match status" value="1"/>
</dbReference>